<keyword evidence="5" id="KW-0055">Arginine biosynthesis</keyword>
<comment type="caution">
    <text evidence="6">The sequence shown here is derived from an EMBL/GenBank/DDBJ whole genome shotgun (WGS) entry which is preliminary data.</text>
</comment>
<dbReference type="SUPFAM" id="SSF53383">
    <property type="entry name" value="PLP-dependent transferases"/>
    <property type="match status" value="1"/>
</dbReference>
<dbReference type="InterPro" id="IPR015421">
    <property type="entry name" value="PyrdxlP-dep_Trfase_major"/>
</dbReference>
<feature type="binding site" evidence="5">
    <location>
        <position position="288"/>
    </location>
    <ligand>
        <name>pyridoxal 5'-phosphate</name>
        <dbReference type="ChEBI" id="CHEBI:597326"/>
    </ligand>
</feature>
<dbReference type="InterPro" id="IPR050103">
    <property type="entry name" value="Class-III_PLP-dep_AT"/>
</dbReference>
<feature type="binding site" evidence="5">
    <location>
        <position position="145"/>
    </location>
    <ligand>
        <name>pyridoxal 5'-phosphate</name>
        <dbReference type="ChEBI" id="CHEBI:597326"/>
    </ligand>
</feature>
<protein>
    <recommendedName>
        <fullName evidence="5">Acetylornithine aminotransferase</fullName>
        <shortName evidence="5">ACOAT</shortName>
        <ecNumber evidence="5">2.6.1.11</ecNumber>
    </recommendedName>
</protein>
<feature type="binding site" evidence="5">
    <location>
        <begin position="230"/>
        <end position="233"/>
    </location>
    <ligand>
        <name>pyridoxal 5'-phosphate</name>
        <dbReference type="ChEBI" id="CHEBI:597326"/>
    </ligand>
</feature>
<comment type="catalytic activity">
    <reaction evidence="5">
        <text>N(2)-acetyl-L-ornithine + 2-oxoglutarate = N-acetyl-L-glutamate 5-semialdehyde + L-glutamate</text>
        <dbReference type="Rhea" id="RHEA:18049"/>
        <dbReference type="ChEBI" id="CHEBI:16810"/>
        <dbReference type="ChEBI" id="CHEBI:29123"/>
        <dbReference type="ChEBI" id="CHEBI:29985"/>
        <dbReference type="ChEBI" id="CHEBI:57805"/>
        <dbReference type="EC" id="2.6.1.11"/>
    </reaction>
</comment>
<keyword evidence="5" id="KW-0963">Cytoplasm</keyword>
<name>A0A7W8J9S4_9BACT</name>
<evidence type="ECO:0000256" key="2">
    <source>
        <dbReference type="ARBA" id="ARBA00022605"/>
    </source>
</evidence>
<evidence type="ECO:0000256" key="1">
    <source>
        <dbReference type="ARBA" id="ARBA00022576"/>
    </source>
</evidence>
<dbReference type="UniPathway" id="UPA00068">
    <property type="reaction ID" value="UER00109"/>
</dbReference>
<dbReference type="GO" id="GO:0042802">
    <property type="term" value="F:identical protein binding"/>
    <property type="evidence" value="ECO:0007669"/>
    <property type="project" value="TreeGrafter"/>
</dbReference>
<dbReference type="PIRSF" id="PIRSF000521">
    <property type="entry name" value="Transaminase_4ab_Lys_Orn"/>
    <property type="match status" value="1"/>
</dbReference>
<accession>A0A7W8J9S4</accession>
<feature type="modified residue" description="N6-(pyridoxal phosphate)lysine" evidence="5">
    <location>
        <position position="259"/>
    </location>
</feature>
<evidence type="ECO:0000256" key="3">
    <source>
        <dbReference type="ARBA" id="ARBA00022679"/>
    </source>
</evidence>
<evidence type="ECO:0000256" key="5">
    <source>
        <dbReference type="HAMAP-Rule" id="MF_01107"/>
    </source>
</evidence>
<proteinExistence type="inferred from homology"/>
<keyword evidence="4 5" id="KW-0663">Pyridoxal phosphate</keyword>
<sequence>MNATPNLQSIQAAEKKLLLNTYERNPILFVSGEGVHLHDENGNAYLDLLSGIGVCGLGYAHPAVTEAIAHQSKRLIHTSNLFFHEHTAELALRLTEITGLDRAFFTNSGTEAWEAALKLARANAGRLRAQGKTIGTKFLALDHSFHGRTMGSVATTAKEKYREPFMPVMPGVDFVRFNDVADLRAKFSSEVCAICIEPIQGEGGIHPVTQEFFAAARELCDSTGALLIADEIQSGMGRTGKWFAYQHYNILPDVTTVAKPIANGIPMGAMLCTNAAAEAITPGMHGTTFGGNPLACAVAIAVIDTIKRDNLLAHINEVGAYFHNQLTQLAKRHDCITEVRGKGLMLGLEINSADLAQRVAAQMMERRIIINRTSETVLRLLPPFLLERQHVDTAIKAFDEIFTAALAGAAPAGEKSHG</sequence>
<comment type="subcellular location">
    <subcellularLocation>
        <location evidence="5">Cytoplasm</location>
    </subcellularLocation>
</comment>
<dbReference type="HAMAP" id="MF_01107">
    <property type="entry name" value="ArgD_aminotrans_3"/>
    <property type="match status" value="1"/>
</dbReference>
<dbReference type="PANTHER" id="PTHR11986:SF79">
    <property type="entry name" value="ACETYLORNITHINE AMINOTRANSFERASE, MITOCHONDRIAL"/>
    <property type="match status" value="1"/>
</dbReference>
<dbReference type="InterPro" id="IPR015424">
    <property type="entry name" value="PyrdxlP-dep_Trfase"/>
</dbReference>
<dbReference type="GO" id="GO:0005737">
    <property type="term" value="C:cytoplasm"/>
    <property type="evidence" value="ECO:0007669"/>
    <property type="project" value="UniProtKB-SubCell"/>
</dbReference>
<evidence type="ECO:0000256" key="4">
    <source>
        <dbReference type="ARBA" id="ARBA00022898"/>
    </source>
</evidence>
<dbReference type="InterPro" id="IPR015422">
    <property type="entry name" value="PyrdxlP-dep_Trfase_small"/>
</dbReference>
<keyword evidence="1 5" id="KW-0032">Aminotransferase</keyword>
<dbReference type="PANTHER" id="PTHR11986">
    <property type="entry name" value="AMINOTRANSFERASE CLASS III"/>
    <property type="match status" value="1"/>
</dbReference>
<evidence type="ECO:0000313" key="7">
    <source>
        <dbReference type="Proteomes" id="UP000569092"/>
    </source>
</evidence>
<organism evidence="6 7">
    <name type="scientific">Tunturiibacter lichenicola</name>
    <dbReference type="NCBI Taxonomy" id="2051959"/>
    <lineage>
        <taxon>Bacteria</taxon>
        <taxon>Pseudomonadati</taxon>
        <taxon>Acidobacteriota</taxon>
        <taxon>Terriglobia</taxon>
        <taxon>Terriglobales</taxon>
        <taxon>Acidobacteriaceae</taxon>
        <taxon>Tunturiibacter</taxon>
    </lineage>
</organism>
<dbReference type="CDD" id="cd00610">
    <property type="entry name" value="OAT_like"/>
    <property type="match status" value="1"/>
</dbReference>
<dbReference type="InterPro" id="IPR005814">
    <property type="entry name" value="Aminotrans_3"/>
</dbReference>
<dbReference type="GO" id="GO:0006526">
    <property type="term" value="P:L-arginine biosynthetic process"/>
    <property type="evidence" value="ECO:0007669"/>
    <property type="project" value="UniProtKB-UniRule"/>
</dbReference>
<feature type="binding site" evidence="5">
    <location>
        <begin position="109"/>
        <end position="110"/>
    </location>
    <ligand>
        <name>pyridoxal 5'-phosphate</name>
        <dbReference type="ChEBI" id="CHEBI:597326"/>
    </ligand>
</feature>
<feature type="binding site" evidence="5">
    <location>
        <position position="287"/>
    </location>
    <ligand>
        <name>N(2)-acetyl-L-ornithine</name>
        <dbReference type="ChEBI" id="CHEBI:57805"/>
    </ligand>
</feature>
<dbReference type="GO" id="GO:0030170">
    <property type="term" value="F:pyridoxal phosphate binding"/>
    <property type="evidence" value="ECO:0007669"/>
    <property type="project" value="InterPro"/>
</dbReference>
<gene>
    <name evidence="5" type="primary">argD</name>
    <name evidence="6" type="ORF">HDF10_001941</name>
</gene>
<reference evidence="6 7" key="1">
    <citation type="submission" date="2020-08" db="EMBL/GenBank/DDBJ databases">
        <title>Genomic Encyclopedia of Type Strains, Phase IV (KMG-V): Genome sequencing to study the core and pangenomes of soil and plant-associated prokaryotes.</title>
        <authorList>
            <person name="Whitman W."/>
        </authorList>
    </citation>
    <scope>NUCLEOTIDE SEQUENCE [LARGE SCALE GENOMIC DNA]</scope>
    <source>
        <strain evidence="6 7">M8US30</strain>
    </source>
</reference>
<dbReference type="Proteomes" id="UP000569092">
    <property type="component" value="Unassembled WGS sequence"/>
</dbReference>
<comment type="pathway">
    <text evidence="5">Amino-acid biosynthesis; L-arginine biosynthesis; N(2)-acetyl-L-ornithine from L-glutamate: step 4/4.</text>
</comment>
<evidence type="ECO:0000313" key="6">
    <source>
        <dbReference type="EMBL" id="MBB5343962.1"/>
    </source>
</evidence>
<comment type="miscellaneous">
    <text evidence="5">May also have succinyldiaminopimelate aminotransferase activity, thus carrying out the corresponding step in lysine biosynthesis.</text>
</comment>
<keyword evidence="3 5" id="KW-0808">Transferase</keyword>
<dbReference type="InterPro" id="IPR049704">
    <property type="entry name" value="Aminotrans_3_PPA_site"/>
</dbReference>
<comment type="cofactor">
    <cofactor evidence="5">
        <name>pyridoxal 5'-phosphate</name>
        <dbReference type="ChEBI" id="CHEBI:597326"/>
    </cofactor>
    <text evidence="5">Binds 1 pyridoxal phosphate per subunit.</text>
</comment>
<dbReference type="NCBIfam" id="TIGR00707">
    <property type="entry name" value="argD"/>
    <property type="match status" value="1"/>
</dbReference>
<dbReference type="InterPro" id="IPR004636">
    <property type="entry name" value="AcOrn/SuccOrn_fam"/>
</dbReference>
<dbReference type="EMBL" id="JACHDZ010000003">
    <property type="protein sequence ID" value="MBB5343962.1"/>
    <property type="molecule type" value="Genomic_DNA"/>
</dbReference>
<feature type="binding site" evidence="5">
    <location>
        <position position="148"/>
    </location>
    <ligand>
        <name>N(2)-acetyl-L-ornithine</name>
        <dbReference type="ChEBI" id="CHEBI:57805"/>
    </ligand>
</feature>
<comment type="subunit">
    <text evidence="5">Homodimer.</text>
</comment>
<keyword evidence="2 5" id="KW-0028">Amino-acid biosynthesis</keyword>
<dbReference type="NCBIfam" id="NF002325">
    <property type="entry name" value="PRK01278.1"/>
    <property type="match status" value="1"/>
</dbReference>
<dbReference type="FunFam" id="3.40.640.10:FF:000004">
    <property type="entry name" value="Acetylornithine aminotransferase"/>
    <property type="match status" value="1"/>
</dbReference>
<dbReference type="AlphaFoldDB" id="A0A7W8J9S4"/>
<dbReference type="Gene3D" id="3.90.1150.10">
    <property type="entry name" value="Aspartate Aminotransferase, domain 1"/>
    <property type="match status" value="1"/>
</dbReference>
<dbReference type="Pfam" id="PF00202">
    <property type="entry name" value="Aminotran_3"/>
    <property type="match status" value="1"/>
</dbReference>
<dbReference type="PROSITE" id="PS00600">
    <property type="entry name" value="AA_TRANSFER_CLASS_3"/>
    <property type="match status" value="1"/>
</dbReference>
<dbReference type="EC" id="2.6.1.11" evidence="5"/>
<dbReference type="GO" id="GO:0003992">
    <property type="term" value="F:N2-acetyl-L-ornithine:2-oxoglutarate 5-aminotransferase activity"/>
    <property type="evidence" value="ECO:0007669"/>
    <property type="project" value="UniProtKB-UniRule"/>
</dbReference>
<comment type="similarity">
    <text evidence="5">Belongs to the class-III pyridoxal-phosphate-dependent aminotransferase family. ArgD subfamily.</text>
</comment>
<dbReference type="Gene3D" id="3.40.640.10">
    <property type="entry name" value="Type I PLP-dependent aspartate aminotransferase-like (Major domain)"/>
    <property type="match status" value="1"/>
</dbReference>